<feature type="domain" description="Transposase IS200-like" evidence="2">
    <location>
        <begin position="9"/>
        <end position="124"/>
    </location>
</feature>
<dbReference type="RefSeq" id="WP_013536369.1">
    <property type="nucleotide sequence ID" value="NC_014924.1"/>
</dbReference>
<gene>
    <name evidence="3" type="ordered locus">Psesu_2716</name>
</gene>
<accession>E6WW52</accession>
<dbReference type="Gene3D" id="3.30.70.1290">
    <property type="entry name" value="Transposase IS200-like"/>
    <property type="match status" value="1"/>
</dbReference>
<sequence length="255" mass="29704">MPRRPRLDLPGVSQHLIQRGNDRQPCFFADIDRVRYLHDLRELARTHDCQVHAYVLMTNHVHLLLSPARVRAVSALMQSLGRRYVRYFNDRYQRTGTLWEGRYRSCLVDSEDYLLRCYRYIELNPVRAGMVVDPADYPWSSHGANALGRPDPLVQPHPRYLALERDDDTRRAVYRSLVTRGLEPTEVEEIRRAMGTQRALGSDDFREDIQRRLGRRVAPGRPGRPRKQKPKPGSECNFPLESLRTPQASRHEIAL</sequence>
<feature type="region of interest" description="Disordered" evidence="1">
    <location>
        <begin position="215"/>
        <end position="255"/>
    </location>
</feature>
<evidence type="ECO:0000313" key="4">
    <source>
        <dbReference type="Proteomes" id="UP000008632"/>
    </source>
</evidence>
<dbReference type="SUPFAM" id="SSF143422">
    <property type="entry name" value="Transposase IS200-like"/>
    <property type="match status" value="1"/>
</dbReference>
<dbReference type="eggNOG" id="COG1943">
    <property type="taxonomic scope" value="Bacteria"/>
</dbReference>
<dbReference type="PANTHER" id="PTHR34322:SF2">
    <property type="entry name" value="TRANSPOSASE IS200-LIKE DOMAIN-CONTAINING PROTEIN"/>
    <property type="match status" value="1"/>
</dbReference>
<dbReference type="KEGG" id="psu:Psesu_2716"/>
<dbReference type="InterPro" id="IPR036515">
    <property type="entry name" value="Transposase_17_sf"/>
</dbReference>
<dbReference type="HOGENOM" id="CLU_068226_1_2_6"/>
<dbReference type="InterPro" id="IPR002686">
    <property type="entry name" value="Transposase_17"/>
</dbReference>
<proteinExistence type="predicted"/>
<dbReference type="Pfam" id="PF01797">
    <property type="entry name" value="Y1_Tnp"/>
    <property type="match status" value="1"/>
</dbReference>
<dbReference type="SMART" id="SM01321">
    <property type="entry name" value="Y1_Tnp"/>
    <property type="match status" value="1"/>
</dbReference>
<dbReference type="AlphaFoldDB" id="E6WW52"/>
<dbReference type="GO" id="GO:0004803">
    <property type="term" value="F:transposase activity"/>
    <property type="evidence" value="ECO:0007669"/>
    <property type="project" value="InterPro"/>
</dbReference>
<dbReference type="STRING" id="743721.Psesu_2716"/>
<evidence type="ECO:0000313" key="3">
    <source>
        <dbReference type="EMBL" id="ADV28543.1"/>
    </source>
</evidence>
<dbReference type="GO" id="GO:0006313">
    <property type="term" value="P:DNA transposition"/>
    <property type="evidence" value="ECO:0007669"/>
    <property type="project" value="InterPro"/>
</dbReference>
<dbReference type="Proteomes" id="UP000008632">
    <property type="component" value="Chromosome"/>
</dbReference>
<evidence type="ECO:0000256" key="1">
    <source>
        <dbReference type="SAM" id="MobiDB-lite"/>
    </source>
</evidence>
<keyword evidence="4" id="KW-1185">Reference proteome</keyword>
<dbReference type="PANTHER" id="PTHR34322">
    <property type="entry name" value="TRANSPOSASE, Y1_TNP DOMAIN-CONTAINING"/>
    <property type="match status" value="1"/>
</dbReference>
<dbReference type="GO" id="GO:0003677">
    <property type="term" value="F:DNA binding"/>
    <property type="evidence" value="ECO:0007669"/>
    <property type="project" value="InterPro"/>
</dbReference>
<evidence type="ECO:0000259" key="2">
    <source>
        <dbReference type="SMART" id="SM01321"/>
    </source>
</evidence>
<name>E6WW52_PSEUU</name>
<dbReference type="EMBL" id="CP002446">
    <property type="protein sequence ID" value="ADV28543.1"/>
    <property type="molecule type" value="Genomic_DNA"/>
</dbReference>
<protein>
    <submittedName>
        <fullName evidence="3">Transposase</fullName>
    </submittedName>
</protein>
<organism evidence="3 4">
    <name type="scientific">Pseudoxanthomonas suwonensis (strain 11-1)</name>
    <dbReference type="NCBI Taxonomy" id="743721"/>
    <lineage>
        <taxon>Bacteria</taxon>
        <taxon>Pseudomonadati</taxon>
        <taxon>Pseudomonadota</taxon>
        <taxon>Gammaproteobacteria</taxon>
        <taxon>Lysobacterales</taxon>
        <taxon>Lysobacteraceae</taxon>
        <taxon>Pseudoxanthomonas</taxon>
    </lineage>
</organism>
<reference evidence="3 4" key="1">
    <citation type="submission" date="2011-01" db="EMBL/GenBank/DDBJ databases">
        <title>Complete sequence of Pseudoxanthomonas suwonensis 11-1.</title>
        <authorList>
            <consortium name="US DOE Joint Genome Institute"/>
            <person name="Lucas S."/>
            <person name="Copeland A."/>
            <person name="Lapidus A."/>
            <person name="Cheng J.-F."/>
            <person name="Goodwin L."/>
            <person name="Pitluck S."/>
            <person name="Teshima H."/>
            <person name="Detter J.C."/>
            <person name="Han C."/>
            <person name="Tapia R."/>
            <person name="Land M."/>
            <person name="Hauser L."/>
            <person name="Kyrpides N."/>
            <person name="Ivanova N."/>
            <person name="Ovchinnikova G."/>
            <person name="Siebers A.K."/>
            <person name="Allgaier M."/>
            <person name="Thelen M.P."/>
            <person name="Hugenholtz P."/>
            <person name="Gladden J."/>
            <person name="Woyke T."/>
        </authorList>
    </citation>
    <scope>NUCLEOTIDE SEQUENCE [LARGE SCALE GENOMIC DNA]</scope>
    <source>
        <strain evidence="4">11-1</strain>
    </source>
</reference>